<keyword evidence="5 9" id="KW-0812">Transmembrane</keyword>
<evidence type="ECO:0000256" key="3">
    <source>
        <dbReference type="ARBA" id="ARBA00007725"/>
    </source>
</evidence>
<dbReference type="GO" id="GO:0043190">
    <property type="term" value="C:ATP-binding cassette (ABC) transporter complex"/>
    <property type="evidence" value="ECO:0007669"/>
    <property type="project" value="TreeGrafter"/>
</dbReference>
<accession>A0A368C6W4</accession>
<evidence type="ECO:0000256" key="6">
    <source>
        <dbReference type="ARBA" id="ARBA00022989"/>
    </source>
</evidence>
<evidence type="ECO:0000256" key="2">
    <source>
        <dbReference type="ARBA" id="ARBA00004651"/>
    </source>
</evidence>
<sequence>MIFNLGIYARYLIQRTFSISAFVLLVFILLDAIFLIIAEIEDISILYNMRELLFYVFGVIPHRALIYVEGSCLLGLLISLSISKQEGNLDVLRSAGLSPIKISSIASIGAVAMMLVFIIADENYFKDLSMDSEIRKNQTTSSISNNKSLSSKWIEDSGTFLQYYLKSDNRLYDVSLIKVINNEVIFSATANEALIEKNYILLKEPYNYKNFKIDKNVSEKILFNFPKILQLSSTNIKNLTLIEQIDYLSEIEADSALSIDSVFKSDLEKNIFKTIFLPISAIAIMLLAGSLTFGSLRDSSMGTRIIIGVIFSFIYNVVQDLTLSIFITYSLSIIFAVFLPILIVSFLSFLIYRRI</sequence>
<comment type="subunit">
    <text evidence="8">Component of the lipopolysaccharide transport and assembly complex. The LptBFG transporter is composed of two ATP-binding proteins (LptB) and two transmembrane proteins (LptF and LptG).</text>
</comment>
<feature type="transmembrane region" description="Helical" evidence="9">
    <location>
        <begin position="305"/>
        <end position="327"/>
    </location>
</feature>
<keyword evidence="6 9" id="KW-1133">Transmembrane helix</keyword>
<comment type="subcellular location">
    <subcellularLocation>
        <location evidence="2">Cell membrane</location>
        <topology evidence="2">Multi-pass membrane protein</topology>
    </subcellularLocation>
</comment>
<evidence type="ECO:0000256" key="8">
    <source>
        <dbReference type="ARBA" id="ARBA00026081"/>
    </source>
</evidence>
<evidence type="ECO:0000256" key="7">
    <source>
        <dbReference type="ARBA" id="ARBA00023136"/>
    </source>
</evidence>
<feature type="transmembrane region" description="Helical" evidence="9">
    <location>
        <begin position="21"/>
        <end position="40"/>
    </location>
</feature>
<evidence type="ECO:0000313" key="10">
    <source>
        <dbReference type="EMBL" id="RCL44844.1"/>
    </source>
</evidence>
<gene>
    <name evidence="10" type="ORF">DBW92_02210</name>
</gene>
<protein>
    <submittedName>
        <fullName evidence="10">LptF/LptG family permease</fullName>
    </submittedName>
</protein>
<dbReference type="Proteomes" id="UP000252915">
    <property type="component" value="Unassembled WGS sequence"/>
</dbReference>
<reference evidence="10 11" key="1">
    <citation type="journal article" date="2018" name="Microbiome">
        <title>Fine metagenomic profile of the Mediterranean stratified and mixed water columns revealed by assembly and recruitment.</title>
        <authorList>
            <person name="Haro-Moreno J.M."/>
            <person name="Lopez-Perez M."/>
            <person name="De La Torre J.R."/>
            <person name="Picazo A."/>
            <person name="Camacho A."/>
            <person name="Rodriguez-Valera F."/>
        </authorList>
    </citation>
    <scope>NUCLEOTIDE SEQUENCE [LARGE SCALE GENOMIC DNA]</scope>
    <source>
        <strain evidence="10">MED-G78</strain>
    </source>
</reference>
<evidence type="ECO:0000256" key="9">
    <source>
        <dbReference type="SAM" id="Phobius"/>
    </source>
</evidence>
<feature type="transmembrane region" description="Helical" evidence="9">
    <location>
        <begin position="271"/>
        <end position="293"/>
    </location>
</feature>
<proteinExistence type="inferred from homology"/>
<comment type="similarity">
    <text evidence="3">Belongs to the LptF/LptG family.</text>
</comment>
<dbReference type="PANTHER" id="PTHR33529">
    <property type="entry name" value="SLR0882 PROTEIN-RELATED"/>
    <property type="match status" value="1"/>
</dbReference>
<feature type="transmembrane region" description="Helical" evidence="9">
    <location>
        <begin position="52"/>
        <end position="80"/>
    </location>
</feature>
<dbReference type="PANTHER" id="PTHR33529:SF2">
    <property type="entry name" value="LIPOPOLYSACCHARIDE EXPORT SYSTEM PERMEASE PROTEIN LPTG"/>
    <property type="match status" value="1"/>
</dbReference>
<evidence type="ECO:0000256" key="4">
    <source>
        <dbReference type="ARBA" id="ARBA00022475"/>
    </source>
</evidence>
<name>A0A368C6W4_9GAMM</name>
<evidence type="ECO:0000256" key="5">
    <source>
        <dbReference type="ARBA" id="ARBA00022692"/>
    </source>
</evidence>
<dbReference type="EMBL" id="QOPI01000008">
    <property type="protein sequence ID" value="RCL44844.1"/>
    <property type="molecule type" value="Genomic_DNA"/>
</dbReference>
<comment type="function">
    <text evidence="1">Part of the ABC transporter complex LptBFG involved in the translocation of lipopolysaccharide (LPS) from the inner membrane to the outer membrane.</text>
</comment>
<evidence type="ECO:0000313" key="11">
    <source>
        <dbReference type="Proteomes" id="UP000252915"/>
    </source>
</evidence>
<feature type="transmembrane region" description="Helical" evidence="9">
    <location>
        <begin position="100"/>
        <end position="120"/>
    </location>
</feature>
<dbReference type="InterPro" id="IPR005495">
    <property type="entry name" value="LptG/LptF_permease"/>
</dbReference>
<organism evidence="10 11">
    <name type="scientific">SAR86 cluster bacterium</name>
    <dbReference type="NCBI Taxonomy" id="2030880"/>
    <lineage>
        <taxon>Bacteria</taxon>
        <taxon>Pseudomonadati</taxon>
        <taxon>Pseudomonadota</taxon>
        <taxon>Gammaproteobacteria</taxon>
        <taxon>SAR86 cluster</taxon>
    </lineage>
</organism>
<dbReference type="GO" id="GO:0015920">
    <property type="term" value="P:lipopolysaccharide transport"/>
    <property type="evidence" value="ECO:0007669"/>
    <property type="project" value="TreeGrafter"/>
</dbReference>
<dbReference type="Pfam" id="PF03739">
    <property type="entry name" value="LptF_LptG"/>
    <property type="match status" value="1"/>
</dbReference>
<evidence type="ECO:0000256" key="1">
    <source>
        <dbReference type="ARBA" id="ARBA00002265"/>
    </source>
</evidence>
<keyword evidence="4" id="KW-1003">Cell membrane</keyword>
<comment type="caution">
    <text evidence="10">The sequence shown here is derived from an EMBL/GenBank/DDBJ whole genome shotgun (WGS) entry which is preliminary data.</text>
</comment>
<feature type="transmembrane region" description="Helical" evidence="9">
    <location>
        <begin position="333"/>
        <end position="352"/>
    </location>
</feature>
<dbReference type="AlphaFoldDB" id="A0A368C6W4"/>
<keyword evidence="7 9" id="KW-0472">Membrane</keyword>